<evidence type="ECO:0000256" key="2">
    <source>
        <dbReference type="SAM" id="Phobius"/>
    </source>
</evidence>
<reference evidence="3 4" key="1">
    <citation type="submission" date="2016-11" db="EMBL/GenBank/DDBJ databases">
        <title>Draft Genome Sequences of Nine Cyanobacterial Strains from Diverse Habitats.</title>
        <authorList>
            <person name="Zhu T."/>
            <person name="Hou S."/>
            <person name="Lu X."/>
            <person name="Hess W.R."/>
        </authorList>
    </citation>
    <scope>NUCLEOTIDE SEQUENCE [LARGE SCALE GENOMIC DNA]</scope>
    <source>
        <strain evidence="3 4">IAM M-71</strain>
    </source>
</reference>
<organism evidence="3 4">
    <name type="scientific">[Phormidium ambiguum] IAM M-71</name>
    <dbReference type="NCBI Taxonomy" id="454136"/>
    <lineage>
        <taxon>Bacteria</taxon>
        <taxon>Bacillati</taxon>
        <taxon>Cyanobacteriota</taxon>
        <taxon>Cyanophyceae</taxon>
        <taxon>Oscillatoriophycideae</taxon>
        <taxon>Aerosakkonematales</taxon>
        <taxon>Aerosakkonemataceae</taxon>
        <taxon>Floridanema</taxon>
    </lineage>
</organism>
<dbReference type="Pfam" id="PF02325">
    <property type="entry name" value="CCB3_YggT"/>
    <property type="match status" value="1"/>
</dbReference>
<dbReference type="OrthoDB" id="47652at2"/>
<evidence type="ECO:0000256" key="1">
    <source>
        <dbReference type="ARBA" id="ARBA00010894"/>
    </source>
</evidence>
<dbReference type="RefSeq" id="WP_073594286.1">
    <property type="nucleotide sequence ID" value="NZ_MRCE01000013.1"/>
</dbReference>
<sequence length="97" mass="10955">MMSPVALLLTTLATFLNIYMVLLIIRFLLSWFPNISWYDPPFSILSQLTDPYINFFRSFIPPIGGIDFISPTIAILVLQFAARLLSQLAIGVSTPIY</sequence>
<dbReference type="Proteomes" id="UP000185860">
    <property type="component" value="Unassembled WGS sequence"/>
</dbReference>
<evidence type="ECO:0000313" key="4">
    <source>
        <dbReference type="Proteomes" id="UP000185860"/>
    </source>
</evidence>
<feature type="transmembrane region" description="Helical" evidence="2">
    <location>
        <begin position="52"/>
        <end position="78"/>
    </location>
</feature>
<dbReference type="PANTHER" id="PTHR33219">
    <property type="entry name" value="YLMG HOMOLOG PROTEIN 2, CHLOROPLASTIC"/>
    <property type="match status" value="1"/>
</dbReference>
<dbReference type="AlphaFoldDB" id="A0A1U7IJ33"/>
<keyword evidence="2" id="KW-0472">Membrane</keyword>
<proteinExistence type="inferred from homology"/>
<keyword evidence="2" id="KW-0812">Transmembrane</keyword>
<dbReference type="InterPro" id="IPR003425">
    <property type="entry name" value="CCB3/YggT"/>
</dbReference>
<comment type="similarity">
    <text evidence="1">Belongs to the YggT family.</text>
</comment>
<comment type="caution">
    <text evidence="3">The sequence shown here is derived from an EMBL/GenBank/DDBJ whole genome shotgun (WGS) entry which is preliminary data.</text>
</comment>
<dbReference type="PANTHER" id="PTHR33219:SF14">
    <property type="entry name" value="PROTEIN COFACTOR ASSEMBLY OF COMPLEX C SUBUNIT B CCB3, CHLOROPLASTIC-RELATED"/>
    <property type="match status" value="1"/>
</dbReference>
<evidence type="ECO:0008006" key="5">
    <source>
        <dbReference type="Google" id="ProtNLM"/>
    </source>
</evidence>
<dbReference type="EMBL" id="MRCE01000013">
    <property type="protein sequence ID" value="OKH37107.1"/>
    <property type="molecule type" value="Genomic_DNA"/>
</dbReference>
<keyword evidence="2" id="KW-1133">Transmembrane helix</keyword>
<dbReference type="GO" id="GO:0016020">
    <property type="term" value="C:membrane"/>
    <property type="evidence" value="ECO:0007669"/>
    <property type="project" value="InterPro"/>
</dbReference>
<dbReference type="STRING" id="454136.NIES2119_14915"/>
<protein>
    <recommendedName>
        <fullName evidence="5">YggT family protein</fullName>
    </recommendedName>
</protein>
<evidence type="ECO:0000313" key="3">
    <source>
        <dbReference type="EMBL" id="OKH37107.1"/>
    </source>
</evidence>
<accession>A0A1U7IJ33</accession>
<name>A0A1U7IJ33_9CYAN</name>
<feature type="transmembrane region" description="Helical" evidence="2">
    <location>
        <begin position="7"/>
        <end position="32"/>
    </location>
</feature>
<gene>
    <name evidence="3" type="ORF">NIES2119_14915</name>
</gene>